<sequence>MLKEEAANTGLFNESGNQISLQVDRRERRYLLGRISDHGESDTQSVSSHYLDKQTTILRKLTWKCAATDAGINNLNDIQAKVLYLRLSDDGVFRRGLEKEREKRKEQRGQLEDVLPEFHKTNKRKLDYDILTNKQTKFAENSTYQILRSEVF</sequence>
<protein>
    <submittedName>
        <fullName evidence="1">Uncharacterized protein</fullName>
    </submittedName>
</protein>
<name>A0A8S3VQ29_MYTED</name>
<gene>
    <name evidence="1" type="ORF">MEDL_68764</name>
</gene>
<keyword evidence="2" id="KW-1185">Reference proteome</keyword>
<dbReference type="Proteomes" id="UP000683360">
    <property type="component" value="Unassembled WGS sequence"/>
</dbReference>
<organism evidence="1 2">
    <name type="scientific">Mytilus edulis</name>
    <name type="common">Blue mussel</name>
    <dbReference type="NCBI Taxonomy" id="6550"/>
    <lineage>
        <taxon>Eukaryota</taxon>
        <taxon>Metazoa</taxon>
        <taxon>Spiralia</taxon>
        <taxon>Lophotrochozoa</taxon>
        <taxon>Mollusca</taxon>
        <taxon>Bivalvia</taxon>
        <taxon>Autobranchia</taxon>
        <taxon>Pteriomorphia</taxon>
        <taxon>Mytilida</taxon>
        <taxon>Mytiloidea</taxon>
        <taxon>Mytilidae</taxon>
        <taxon>Mytilinae</taxon>
        <taxon>Mytilus</taxon>
    </lineage>
</organism>
<proteinExistence type="predicted"/>
<comment type="caution">
    <text evidence="1">The sequence shown here is derived from an EMBL/GenBank/DDBJ whole genome shotgun (WGS) entry which is preliminary data.</text>
</comment>
<evidence type="ECO:0000313" key="2">
    <source>
        <dbReference type="Proteomes" id="UP000683360"/>
    </source>
</evidence>
<dbReference type="AlphaFoldDB" id="A0A8S3VQ29"/>
<dbReference type="EMBL" id="CAJPWZ010003330">
    <property type="protein sequence ID" value="CAG2257573.1"/>
    <property type="molecule type" value="Genomic_DNA"/>
</dbReference>
<evidence type="ECO:0000313" key="1">
    <source>
        <dbReference type="EMBL" id="CAG2257573.1"/>
    </source>
</evidence>
<accession>A0A8S3VQ29</accession>
<reference evidence="1" key="1">
    <citation type="submission" date="2021-03" db="EMBL/GenBank/DDBJ databases">
        <authorList>
            <person name="Bekaert M."/>
        </authorList>
    </citation>
    <scope>NUCLEOTIDE SEQUENCE</scope>
</reference>